<name>A0ABW6YC43_9ACTN</name>
<dbReference type="EMBL" id="JBIBSM010000006">
    <property type="protein sequence ID" value="MFF8277224.1"/>
    <property type="molecule type" value="Genomic_DNA"/>
</dbReference>
<comment type="caution">
    <text evidence="3">The sequence shown here is derived from an EMBL/GenBank/DDBJ whole genome shotgun (WGS) entry which is preliminary data.</text>
</comment>
<accession>A0ABW6YC43</accession>
<protein>
    <submittedName>
        <fullName evidence="3">FG-GAP repeat domain-containing protein</fullName>
    </submittedName>
</protein>
<feature type="compositionally biased region" description="Polar residues" evidence="2">
    <location>
        <begin position="7"/>
        <end position="16"/>
    </location>
</feature>
<gene>
    <name evidence="3" type="ORF">ACF05T_14115</name>
</gene>
<dbReference type="RefSeq" id="WP_391934540.1">
    <property type="nucleotide sequence ID" value="NZ_JBIBSM010000006.1"/>
</dbReference>
<evidence type="ECO:0000256" key="2">
    <source>
        <dbReference type="SAM" id="MobiDB-lite"/>
    </source>
</evidence>
<dbReference type="Proteomes" id="UP001603013">
    <property type="component" value="Unassembled WGS sequence"/>
</dbReference>
<keyword evidence="1" id="KW-0732">Signal</keyword>
<evidence type="ECO:0000313" key="4">
    <source>
        <dbReference type="Proteomes" id="UP001603013"/>
    </source>
</evidence>
<dbReference type="PANTHER" id="PTHR46580">
    <property type="entry name" value="SENSOR KINASE-RELATED"/>
    <property type="match status" value="1"/>
</dbReference>
<proteinExistence type="predicted"/>
<evidence type="ECO:0000256" key="1">
    <source>
        <dbReference type="ARBA" id="ARBA00022729"/>
    </source>
</evidence>
<dbReference type="SUPFAM" id="SSF69318">
    <property type="entry name" value="Integrin alpha N-terminal domain"/>
    <property type="match status" value="1"/>
</dbReference>
<organism evidence="3 4">
    <name type="scientific">Streptomyces lateritius</name>
    <dbReference type="NCBI Taxonomy" id="67313"/>
    <lineage>
        <taxon>Bacteria</taxon>
        <taxon>Bacillati</taxon>
        <taxon>Actinomycetota</taxon>
        <taxon>Actinomycetes</taxon>
        <taxon>Kitasatosporales</taxon>
        <taxon>Streptomycetaceae</taxon>
        <taxon>Streptomyces</taxon>
    </lineage>
</organism>
<evidence type="ECO:0000313" key="3">
    <source>
        <dbReference type="EMBL" id="MFF8277224.1"/>
    </source>
</evidence>
<dbReference type="Pfam" id="PF13517">
    <property type="entry name" value="FG-GAP_3"/>
    <property type="match status" value="1"/>
</dbReference>
<dbReference type="PANTHER" id="PTHR46580:SF4">
    <property type="entry name" value="ATP_GTP-BINDING PROTEIN"/>
    <property type="match status" value="1"/>
</dbReference>
<sequence>MAEETVRLSTQDQSAAPGTAPRLGPKVESGTADGKTVIAFSTKPLTGPAGDGAGVPAGFIANRNDCTEVAGLVAVYVCGPAGMRPQFLIPNDAADMTAVYWGFAYVPRGGDLNAGIEAARTAGARPADATHGSAVLTVKTAAHAALNTVDFDLPALPAGGSVRQQLRVHANDAGRLLLRFALAEGQLTRTPEPIRIGSLTTGPGATCTVTATTLLSAPPNLVCDLQPGDHTIGYELTSPQAQYAQKFQALTRYDIYDFGFYHSDVTQTSAPFTTLGKPVLPRHSLLARDASGALFKYHGTGNATTPFSSRVQIGTGWQAYNTLTALSPHKQGLHYRGDTKPSPVTQGLGDVVARDASGTLWYYDYQFVSGKPYAPRVKAGTGWNIYDQLTGAGDLDRDGYMDLLARDKAGVLWLYPGTGNLTTGARFKARIKAGTGWNIYNHLAAGADLSGDGKADLLARDTTGTLWLYKGSGNPTAPFAARVKAGTGWNIYNQITLAGDLTDDGKPDAIARDKAGDLWLYKGTGNPTTPFAARTKAGTGWNIYNRIF</sequence>
<feature type="region of interest" description="Disordered" evidence="2">
    <location>
        <begin position="1"/>
        <end position="31"/>
    </location>
</feature>
<keyword evidence="4" id="KW-1185">Reference proteome</keyword>
<dbReference type="InterPro" id="IPR013517">
    <property type="entry name" value="FG-GAP"/>
</dbReference>
<reference evidence="3 4" key="1">
    <citation type="submission" date="2024-10" db="EMBL/GenBank/DDBJ databases">
        <title>The Natural Products Discovery Center: Release of the First 8490 Sequenced Strains for Exploring Actinobacteria Biosynthetic Diversity.</title>
        <authorList>
            <person name="Kalkreuter E."/>
            <person name="Kautsar S.A."/>
            <person name="Yang D."/>
            <person name="Bader C.D."/>
            <person name="Teijaro C.N."/>
            <person name="Fluegel L."/>
            <person name="Davis C.M."/>
            <person name="Simpson J.R."/>
            <person name="Lauterbach L."/>
            <person name="Steele A.D."/>
            <person name="Gui C."/>
            <person name="Meng S."/>
            <person name="Li G."/>
            <person name="Viehrig K."/>
            <person name="Ye F."/>
            <person name="Su P."/>
            <person name="Kiefer A.F."/>
            <person name="Nichols A."/>
            <person name="Cepeda A.J."/>
            <person name="Yan W."/>
            <person name="Fan B."/>
            <person name="Jiang Y."/>
            <person name="Adhikari A."/>
            <person name="Zheng C.-J."/>
            <person name="Schuster L."/>
            <person name="Cowan T.M."/>
            <person name="Smanski M.J."/>
            <person name="Chevrette M.G."/>
            <person name="De Carvalho L.P.S."/>
            <person name="Shen B."/>
        </authorList>
    </citation>
    <scope>NUCLEOTIDE SEQUENCE [LARGE SCALE GENOMIC DNA]</scope>
    <source>
        <strain evidence="3 4">NPDC015755</strain>
    </source>
</reference>
<dbReference type="Gene3D" id="2.115.10.10">
    <property type="entry name" value="Tachylectin 2"/>
    <property type="match status" value="2"/>
</dbReference>
<dbReference type="InterPro" id="IPR028994">
    <property type="entry name" value="Integrin_alpha_N"/>
</dbReference>